<reference evidence="2 3" key="1">
    <citation type="submission" date="2024-09" db="EMBL/GenBank/DDBJ databases">
        <authorList>
            <person name="Lee S.D."/>
        </authorList>
    </citation>
    <scope>NUCLEOTIDE SEQUENCE [LARGE SCALE GENOMIC DNA]</scope>
    <source>
        <strain evidence="2 3">N1-1</strain>
    </source>
</reference>
<evidence type="ECO:0000313" key="3">
    <source>
        <dbReference type="Proteomes" id="UP001592582"/>
    </source>
</evidence>
<dbReference type="Proteomes" id="UP001592582">
    <property type="component" value="Unassembled WGS sequence"/>
</dbReference>
<evidence type="ECO:0000313" key="2">
    <source>
        <dbReference type="EMBL" id="MFC1410080.1"/>
    </source>
</evidence>
<feature type="domain" description="DUF4240" evidence="1">
    <location>
        <begin position="1"/>
        <end position="135"/>
    </location>
</feature>
<dbReference type="Pfam" id="PF14024">
    <property type="entry name" value="DUF4240"/>
    <property type="match status" value="1"/>
</dbReference>
<dbReference type="EMBL" id="JBHEZX010000005">
    <property type="protein sequence ID" value="MFC1410080.1"/>
    <property type="molecule type" value="Genomic_DNA"/>
</dbReference>
<dbReference type="InterPro" id="IPR025334">
    <property type="entry name" value="DUF4240"/>
</dbReference>
<gene>
    <name evidence="2" type="ORF">ACEZDG_12430</name>
</gene>
<comment type="caution">
    <text evidence="2">The sequence shown here is derived from an EMBL/GenBank/DDBJ whole genome shotgun (WGS) entry which is preliminary data.</text>
</comment>
<dbReference type="RefSeq" id="WP_380507088.1">
    <property type="nucleotide sequence ID" value="NZ_JBHEZX010000005.1"/>
</dbReference>
<protein>
    <submittedName>
        <fullName evidence="2">DUF4240 domain-containing protein</fullName>
    </submittedName>
</protein>
<sequence length="196" mass="22274">MNIETFWELIELCRRQSEGRDARLAWLRTDLSRRTQEEIVEFQLCLDQLTRQAFTWELVAAAERIFGGRCSDDDFDYFGLWMVGLGGEVFGRAVLDPDALADAPEVLALVGRPWRAWGEDWPGWELLDYVASEAFGLMTGDADECGEDFYAAVQAQRGEQVVSRGLAGERWNVRDEVEAARRLPRLSAMFPLSDDS</sequence>
<organism evidence="2 3">
    <name type="scientific">Streptacidiphilus alkalitolerans</name>
    <dbReference type="NCBI Taxonomy" id="3342712"/>
    <lineage>
        <taxon>Bacteria</taxon>
        <taxon>Bacillati</taxon>
        <taxon>Actinomycetota</taxon>
        <taxon>Actinomycetes</taxon>
        <taxon>Kitasatosporales</taxon>
        <taxon>Streptomycetaceae</taxon>
        <taxon>Streptacidiphilus</taxon>
    </lineage>
</organism>
<accession>A0ABV6V8M0</accession>
<evidence type="ECO:0000259" key="1">
    <source>
        <dbReference type="Pfam" id="PF14024"/>
    </source>
</evidence>
<keyword evidence="3" id="KW-1185">Reference proteome</keyword>
<proteinExistence type="predicted"/>
<name>A0ABV6V8M0_9ACTN</name>